<evidence type="ECO:0000313" key="4">
    <source>
        <dbReference type="Proteomes" id="UP001225356"/>
    </source>
</evidence>
<feature type="compositionally biased region" description="Polar residues" evidence="1">
    <location>
        <begin position="81"/>
        <end position="97"/>
    </location>
</feature>
<dbReference type="InterPro" id="IPR043426">
    <property type="entry name" value="MltB-like"/>
</dbReference>
<dbReference type="EMBL" id="JAUSQU010000001">
    <property type="protein sequence ID" value="MDP9848764.1"/>
    <property type="molecule type" value="Genomic_DNA"/>
</dbReference>
<evidence type="ECO:0000259" key="2">
    <source>
        <dbReference type="Pfam" id="PF01464"/>
    </source>
</evidence>
<dbReference type="Gene3D" id="1.10.530.10">
    <property type="match status" value="1"/>
</dbReference>
<feature type="region of interest" description="Disordered" evidence="1">
    <location>
        <begin position="61"/>
        <end position="119"/>
    </location>
</feature>
<dbReference type="Proteomes" id="UP001225356">
    <property type="component" value="Unassembled WGS sequence"/>
</dbReference>
<dbReference type="RefSeq" id="WP_307566258.1">
    <property type="nucleotide sequence ID" value="NZ_JAUSQU010000001.1"/>
</dbReference>
<dbReference type="SUPFAM" id="SSF53955">
    <property type="entry name" value="Lysozyme-like"/>
    <property type="match status" value="1"/>
</dbReference>
<dbReference type="PANTHER" id="PTHR30163:SF8">
    <property type="entry name" value="LYTIC MUREIN TRANSGLYCOSYLASE"/>
    <property type="match status" value="1"/>
</dbReference>
<protein>
    <recommendedName>
        <fullName evidence="2">Transglycosylase SLT domain-containing protein</fullName>
    </recommendedName>
</protein>
<gene>
    <name evidence="3" type="ORF">J2853_007975</name>
</gene>
<evidence type="ECO:0000313" key="3">
    <source>
        <dbReference type="EMBL" id="MDP9848764.1"/>
    </source>
</evidence>
<dbReference type="CDD" id="cd13399">
    <property type="entry name" value="Slt35-like"/>
    <property type="match status" value="1"/>
</dbReference>
<comment type="caution">
    <text evidence="3">The sequence shown here is derived from an EMBL/GenBank/DDBJ whole genome shotgun (WGS) entry which is preliminary data.</text>
</comment>
<evidence type="ECO:0000256" key="1">
    <source>
        <dbReference type="SAM" id="MobiDB-lite"/>
    </source>
</evidence>
<dbReference type="InterPro" id="IPR023346">
    <property type="entry name" value="Lysozyme-like_dom_sf"/>
</dbReference>
<dbReference type="Pfam" id="PF01464">
    <property type="entry name" value="SLT"/>
    <property type="match status" value="1"/>
</dbReference>
<dbReference type="InterPro" id="IPR008258">
    <property type="entry name" value="Transglycosylase_SLT_dom_1"/>
</dbReference>
<proteinExistence type="predicted"/>
<keyword evidence="4" id="KW-1185">Reference proteome</keyword>
<name>A0ABT9QRU2_9ACTN</name>
<feature type="compositionally biased region" description="Low complexity" evidence="1">
    <location>
        <begin position="61"/>
        <end position="78"/>
    </location>
</feature>
<feature type="compositionally biased region" description="Basic and acidic residues" evidence="1">
    <location>
        <begin position="1"/>
        <end position="15"/>
    </location>
</feature>
<sequence length="361" mass="38950">MKDQRTGVARPERGRRPSGPATPPQQDAPGGGPPGPRTDRSRARPMAASLVGLALAISGCAASQGAASQGAAPQGVASPAAPSQTATRSAPEQSATSPAKEPLRQEPALPAPDAAIPKDPSQLARSLIGTTAELRRATDAWIRDGNPAKGQPPEPVVLLALHQQRIYRYLARNPQVASRTYAKLPKALAGQAKDNVTATRDLRSLVHPISGSAKFRVQPPKPADVLLGHFRHAERRFGVEWEVLAAVMFVETKFGRVRSPSHTGAQGPMQFMPGTWDAYGMGGDVHDTRDAMLAAANYLHASGAPRDYRRALYAYNHSQAYVNAVLLHARQIKQDIRNYYAYYNWQVFVVTTRGDRRLTGP</sequence>
<organism evidence="3 4">
    <name type="scientific">Streptosporangium lutulentum</name>
    <dbReference type="NCBI Taxonomy" id="1461250"/>
    <lineage>
        <taxon>Bacteria</taxon>
        <taxon>Bacillati</taxon>
        <taxon>Actinomycetota</taxon>
        <taxon>Actinomycetes</taxon>
        <taxon>Streptosporangiales</taxon>
        <taxon>Streptosporangiaceae</taxon>
        <taxon>Streptosporangium</taxon>
    </lineage>
</organism>
<accession>A0ABT9QRU2</accession>
<feature type="domain" description="Transglycosylase SLT" evidence="2">
    <location>
        <begin position="230"/>
        <end position="324"/>
    </location>
</feature>
<dbReference type="PANTHER" id="PTHR30163">
    <property type="entry name" value="MEMBRANE-BOUND LYTIC MUREIN TRANSGLYCOSYLASE B"/>
    <property type="match status" value="1"/>
</dbReference>
<reference evidence="3 4" key="1">
    <citation type="submission" date="2023-07" db="EMBL/GenBank/DDBJ databases">
        <title>Sequencing the genomes of 1000 actinobacteria strains.</title>
        <authorList>
            <person name="Klenk H.-P."/>
        </authorList>
    </citation>
    <scope>NUCLEOTIDE SEQUENCE [LARGE SCALE GENOMIC DNA]</scope>
    <source>
        <strain evidence="3 4">DSM 46740</strain>
    </source>
</reference>
<feature type="region of interest" description="Disordered" evidence="1">
    <location>
        <begin position="1"/>
        <end position="47"/>
    </location>
</feature>